<dbReference type="PANTHER" id="PTHR35098:SF1">
    <property type="entry name" value="NODULIN-RELATED PROTEIN 2"/>
    <property type="match status" value="1"/>
</dbReference>
<evidence type="ECO:0000313" key="2">
    <source>
        <dbReference type="EMBL" id="KAE8023166.1"/>
    </source>
</evidence>
<gene>
    <name evidence="2" type="ORF">FH972_008902</name>
</gene>
<proteinExistence type="predicted"/>
<name>A0A5N6R083_9ROSI</name>
<feature type="compositionally biased region" description="Basic and acidic residues" evidence="1">
    <location>
        <begin position="43"/>
        <end position="54"/>
    </location>
</feature>
<reference evidence="2 3" key="1">
    <citation type="submission" date="2019-06" db="EMBL/GenBank/DDBJ databases">
        <title>A chromosomal-level reference genome of Carpinus fangiana (Coryloideae, Betulaceae).</title>
        <authorList>
            <person name="Yang X."/>
            <person name="Wang Z."/>
            <person name="Zhang L."/>
            <person name="Hao G."/>
            <person name="Liu J."/>
            <person name="Yang Y."/>
        </authorList>
    </citation>
    <scope>NUCLEOTIDE SEQUENCE [LARGE SCALE GENOMIC DNA]</scope>
    <source>
        <strain evidence="2">Cfa_2016G</strain>
        <tissue evidence="2">Leaf</tissue>
    </source>
</reference>
<feature type="compositionally biased region" description="Low complexity" evidence="1">
    <location>
        <begin position="24"/>
        <end position="42"/>
    </location>
</feature>
<dbReference type="GO" id="GO:0010115">
    <property type="term" value="P:regulation of abscisic acid biosynthetic process"/>
    <property type="evidence" value="ECO:0007669"/>
    <property type="project" value="InterPro"/>
</dbReference>
<accession>A0A5N6R083</accession>
<feature type="region of interest" description="Disordered" evidence="1">
    <location>
        <begin position="1"/>
        <end position="55"/>
    </location>
</feature>
<dbReference type="PANTHER" id="PTHR35098">
    <property type="entry name" value="EXPRESSED PROTEIN"/>
    <property type="match status" value="1"/>
</dbReference>
<feature type="compositionally biased region" description="Low complexity" evidence="1">
    <location>
        <begin position="93"/>
        <end position="139"/>
    </location>
</feature>
<evidence type="ECO:0000256" key="1">
    <source>
        <dbReference type="SAM" id="MobiDB-lite"/>
    </source>
</evidence>
<keyword evidence="3" id="KW-1185">Reference proteome</keyword>
<organism evidence="2 3">
    <name type="scientific">Carpinus fangiana</name>
    <dbReference type="NCBI Taxonomy" id="176857"/>
    <lineage>
        <taxon>Eukaryota</taxon>
        <taxon>Viridiplantae</taxon>
        <taxon>Streptophyta</taxon>
        <taxon>Embryophyta</taxon>
        <taxon>Tracheophyta</taxon>
        <taxon>Spermatophyta</taxon>
        <taxon>Magnoliopsida</taxon>
        <taxon>eudicotyledons</taxon>
        <taxon>Gunneridae</taxon>
        <taxon>Pentapetalae</taxon>
        <taxon>rosids</taxon>
        <taxon>fabids</taxon>
        <taxon>Fagales</taxon>
        <taxon>Betulaceae</taxon>
        <taxon>Carpinus</taxon>
    </lineage>
</organism>
<evidence type="ECO:0000313" key="3">
    <source>
        <dbReference type="Proteomes" id="UP000327013"/>
    </source>
</evidence>
<feature type="region of interest" description="Disordered" evidence="1">
    <location>
        <begin position="92"/>
        <end position="139"/>
    </location>
</feature>
<protein>
    <submittedName>
        <fullName evidence="2">Uncharacterized protein</fullName>
    </submittedName>
</protein>
<dbReference type="GO" id="GO:0009408">
    <property type="term" value="P:response to heat"/>
    <property type="evidence" value="ECO:0007669"/>
    <property type="project" value="InterPro"/>
</dbReference>
<dbReference type="AlphaFoldDB" id="A0A5N6R083"/>
<feature type="compositionally biased region" description="Basic and acidic residues" evidence="1">
    <location>
        <begin position="1"/>
        <end position="11"/>
    </location>
</feature>
<dbReference type="Proteomes" id="UP000327013">
    <property type="component" value="Chromosome 3"/>
</dbReference>
<dbReference type="InterPro" id="IPR040294">
    <property type="entry name" value="Nodulin-rel_1/2"/>
</dbReference>
<dbReference type="EMBL" id="CM017323">
    <property type="protein sequence ID" value="KAE8023166.1"/>
    <property type="molecule type" value="Genomic_DNA"/>
</dbReference>
<sequence>MDQFLHSDSHNKPTTHPQKHHQPSNSELLASAKLLAEAAQSSMRHETGKVDKGRAAGAAADLLDAASHYGKLEEKSFGKYVEKAETYLHQYHSSHSSTTTTTHGSGHSAATTTHSSATTTHSAPHSAPHSDGDDAPSSGSGYGEYFKMAEGFLKKY</sequence>